<dbReference type="RefSeq" id="WP_093045502.1">
    <property type="nucleotide sequence ID" value="NZ_BMCJ01000004.1"/>
</dbReference>
<keyword evidence="2" id="KW-1185">Reference proteome</keyword>
<accession>A0ABQ1P7P2</accession>
<comment type="caution">
    <text evidence="1">The sequence shown here is derived from an EMBL/GenBank/DDBJ whole genome shotgun (WGS) entry which is preliminary data.</text>
</comment>
<evidence type="ECO:0000313" key="1">
    <source>
        <dbReference type="EMBL" id="GGC92510.1"/>
    </source>
</evidence>
<protein>
    <recommendedName>
        <fullName evidence="3">Zn-ribbon containing protein</fullName>
    </recommendedName>
</protein>
<evidence type="ECO:0008006" key="3">
    <source>
        <dbReference type="Google" id="ProtNLM"/>
    </source>
</evidence>
<gene>
    <name evidence="1" type="ORF">GCM10007216_24090</name>
</gene>
<organism evidence="1 2">
    <name type="scientific">Thalassobacillus devorans</name>
    <dbReference type="NCBI Taxonomy" id="279813"/>
    <lineage>
        <taxon>Bacteria</taxon>
        <taxon>Bacillati</taxon>
        <taxon>Bacillota</taxon>
        <taxon>Bacilli</taxon>
        <taxon>Bacillales</taxon>
        <taxon>Bacillaceae</taxon>
        <taxon>Thalassobacillus</taxon>
    </lineage>
</organism>
<evidence type="ECO:0000313" key="2">
    <source>
        <dbReference type="Proteomes" id="UP000619534"/>
    </source>
</evidence>
<proteinExistence type="predicted"/>
<dbReference type="EMBL" id="BMCJ01000004">
    <property type="protein sequence ID" value="GGC92510.1"/>
    <property type="molecule type" value="Genomic_DNA"/>
</dbReference>
<reference evidence="2" key="1">
    <citation type="journal article" date="2019" name="Int. J. Syst. Evol. Microbiol.">
        <title>The Global Catalogue of Microorganisms (GCM) 10K type strain sequencing project: providing services to taxonomists for standard genome sequencing and annotation.</title>
        <authorList>
            <consortium name="The Broad Institute Genomics Platform"/>
            <consortium name="The Broad Institute Genome Sequencing Center for Infectious Disease"/>
            <person name="Wu L."/>
            <person name="Ma J."/>
        </authorList>
    </citation>
    <scope>NUCLEOTIDE SEQUENCE [LARGE SCALE GENOMIC DNA]</scope>
    <source>
        <strain evidence="2">CCM 7282</strain>
    </source>
</reference>
<dbReference type="Proteomes" id="UP000619534">
    <property type="component" value="Unassembled WGS sequence"/>
</dbReference>
<sequence length="58" mass="6799">MICPNCQRKDIGKVGTNQYYCWNCYIELSYENGRMNVHQIEEDGSLSSLNDLFFQEAE</sequence>
<name>A0ABQ1P7P2_9BACI</name>